<evidence type="ECO:0000256" key="1">
    <source>
        <dbReference type="ARBA" id="ARBA00004370"/>
    </source>
</evidence>
<dbReference type="Pfam" id="PF09258">
    <property type="entry name" value="Glyco_transf_64"/>
    <property type="match status" value="1"/>
</dbReference>
<name>A0AAD5S6U5_9FUNG</name>
<keyword evidence="3 5" id="KW-0472">Membrane</keyword>
<dbReference type="InterPro" id="IPR015338">
    <property type="entry name" value="GT64_dom"/>
</dbReference>
<keyword evidence="4" id="KW-1015">Disulfide bond</keyword>
<evidence type="ECO:0000259" key="6">
    <source>
        <dbReference type="Pfam" id="PF09258"/>
    </source>
</evidence>
<evidence type="ECO:0000313" key="7">
    <source>
        <dbReference type="EMBL" id="KAJ3044863.1"/>
    </source>
</evidence>
<dbReference type="PANTHER" id="PTHR48261">
    <property type="entry name" value="ACETYLGLUCOSAMINYLTRANSFERASE"/>
    <property type="match status" value="1"/>
</dbReference>
<feature type="transmembrane region" description="Helical" evidence="5">
    <location>
        <begin position="33"/>
        <end position="51"/>
    </location>
</feature>
<dbReference type="Gene3D" id="3.90.550.10">
    <property type="entry name" value="Spore Coat Polysaccharide Biosynthesis Protein SpsA, Chain A"/>
    <property type="match status" value="1"/>
</dbReference>
<dbReference type="InterPro" id="IPR004263">
    <property type="entry name" value="Exostosin"/>
</dbReference>
<evidence type="ECO:0000256" key="2">
    <source>
        <dbReference type="ARBA" id="ARBA00022679"/>
    </source>
</evidence>
<dbReference type="PANTHER" id="PTHR48261:SF2">
    <property type="entry name" value="ACETYLGLUCOSAMINYLTRANSFERASE"/>
    <property type="match status" value="1"/>
</dbReference>
<dbReference type="Proteomes" id="UP001212841">
    <property type="component" value="Unassembled WGS sequence"/>
</dbReference>
<gene>
    <name evidence="7" type="ORF">HK097_001349</name>
</gene>
<organism evidence="7 8">
    <name type="scientific">Rhizophlyctis rosea</name>
    <dbReference type="NCBI Taxonomy" id="64517"/>
    <lineage>
        <taxon>Eukaryota</taxon>
        <taxon>Fungi</taxon>
        <taxon>Fungi incertae sedis</taxon>
        <taxon>Chytridiomycota</taxon>
        <taxon>Chytridiomycota incertae sedis</taxon>
        <taxon>Chytridiomycetes</taxon>
        <taxon>Rhizophlyctidales</taxon>
        <taxon>Rhizophlyctidaceae</taxon>
        <taxon>Rhizophlyctis</taxon>
    </lineage>
</organism>
<comment type="subcellular location">
    <subcellularLocation>
        <location evidence="1">Membrane</location>
    </subcellularLocation>
</comment>
<keyword evidence="2" id="KW-0808">Transferase</keyword>
<dbReference type="GO" id="GO:0016757">
    <property type="term" value="F:glycosyltransferase activity"/>
    <property type="evidence" value="ECO:0007669"/>
    <property type="project" value="InterPro"/>
</dbReference>
<proteinExistence type="predicted"/>
<keyword evidence="8" id="KW-1185">Reference proteome</keyword>
<evidence type="ECO:0000313" key="8">
    <source>
        <dbReference type="Proteomes" id="UP001212841"/>
    </source>
</evidence>
<keyword evidence="5" id="KW-0812">Transmembrane</keyword>
<reference evidence="7" key="1">
    <citation type="submission" date="2020-05" db="EMBL/GenBank/DDBJ databases">
        <title>Phylogenomic resolution of chytrid fungi.</title>
        <authorList>
            <person name="Stajich J.E."/>
            <person name="Amses K."/>
            <person name="Simmons R."/>
            <person name="Seto K."/>
            <person name="Myers J."/>
            <person name="Bonds A."/>
            <person name="Quandt C.A."/>
            <person name="Barry K."/>
            <person name="Liu P."/>
            <person name="Grigoriev I."/>
            <person name="Longcore J.E."/>
            <person name="James T.Y."/>
        </authorList>
    </citation>
    <scope>NUCLEOTIDE SEQUENCE</scope>
    <source>
        <strain evidence="7">JEL0318</strain>
    </source>
</reference>
<dbReference type="GO" id="GO:0016020">
    <property type="term" value="C:membrane"/>
    <property type="evidence" value="ECO:0007669"/>
    <property type="project" value="UniProtKB-SubCell"/>
</dbReference>
<dbReference type="AlphaFoldDB" id="A0AAD5S6U5"/>
<keyword evidence="5" id="KW-1133">Transmembrane helix</keyword>
<evidence type="ECO:0000256" key="3">
    <source>
        <dbReference type="ARBA" id="ARBA00023136"/>
    </source>
</evidence>
<dbReference type="InterPro" id="IPR029044">
    <property type="entry name" value="Nucleotide-diphossugar_trans"/>
</dbReference>
<dbReference type="EMBL" id="JADGJD010001264">
    <property type="protein sequence ID" value="KAJ3044863.1"/>
    <property type="molecule type" value="Genomic_DNA"/>
</dbReference>
<accession>A0AAD5S6U5</accession>
<comment type="caution">
    <text evidence="7">The sequence shown here is derived from an EMBL/GenBank/DDBJ whole genome shotgun (WGS) entry which is preliminary data.</text>
</comment>
<dbReference type="SUPFAM" id="SSF53448">
    <property type="entry name" value="Nucleotide-diphospho-sugar transferases"/>
    <property type="match status" value="1"/>
</dbReference>
<sequence>MATKKLLGDDSLSPISIRSIHIRPASGRTHMRTLIITAVAAIALISFFVLARETQSRPASVQYGTSPSPLYPKPPTFKAGKSYTMVVASYEKRIDFLKHLLTKYAGPRTECTNLEEVVVMWISKIQPPEQILQFAAANMSRKVRFVWKEGMTLNDRFHVENVVGGESILSFDDDVRFNCSSVEFGFSVHKSFPDRLVGWVPRLAVENKNHSLEYGFLKRPGPYNLMLTGAAFYHRNHALAYWSDTNKVNRDLIEETWNCEDLLFNYVVAASASWPGGRAPIFTEGEFITEKQKGGEAISTQPGHVTERHKCLNKFRERFGDVLGSNWGLGQLAPIAVKVR</sequence>
<feature type="domain" description="Glycosyl transferase 64" evidence="6">
    <location>
        <begin position="83"/>
        <end position="321"/>
    </location>
</feature>
<evidence type="ECO:0000256" key="4">
    <source>
        <dbReference type="ARBA" id="ARBA00023157"/>
    </source>
</evidence>
<evidence type="ECO:0000256" key="5">
    <source>
        <dbReference type="SAM" id="Phobius"/>
    </source>
</evidence>
<protein>
    <recommendedName>
        <fullName evidence="6">Glycosyl transferase 64 domain-containing protein</fullName>
    </recommendedName>
</protein>